<dbReference type="InterPro" id="IPR027359">
    <property type="entry name" value="Volt_channel_dom_sf"/>
</dbReference>
<feature type="transmembrane region" description="Helical" evidence="12">
    <location>
        <begin position="57"/>
        <end position="76"/>
    </location>
</feature>
<evidence type="ECO:0000256" key="12">
    <source>
        <dbReference type="SAM" id="Phobius"/>
    </source>
</evidence>
<gene>
    <name evidence="14" type="ORF">N8I74_10065</name>
</gene>
<evidence type="ECO:0000313" key="15">
    <source>
        <dbReference type="Proteomes" id="UP001061302"/>
    </source>
</evidence>
<name>A0ABY6DHG6_9NEIS</name>
<dbReference type="PANTHER" id="PTHR11537:SF254">
    <property type="entry name" value="POTASSIUM VOLTAGE-GATED CHANNEL PROTEIN SHAB"/>
    <property type="match status" value="1"/>
</dbReference>
<keyword evidence="10 12" id="KW-0472">Membrane</keyword>
<dbReference type="InterPro" id="IPR028325">
    <property type="entry name" value="VG_K_chnl"/>
</dbReference>
<keyword evidence="6" id="KW-0851">Voltage-gated channel</keyword>
<keyword evidence="15" id="KW-1185">Reference proteome</keyword>
<evidence type="ECO:0000256" key="7">
    <source>
        <dbReference type="ARBA" id="ARBA00022958"/>
    </source>
</evidence>
<feature type="transmembrane region" description="Helical" evidence="12">
    <location>
        <begin position="202"/>
        <end position="227"/>
    </location>
</feature>
<proteinExistence type="predicted"/>
<evidence type="ECO:0000256" key="2">
    <source>
        <dbReference type="ARBA" id="ARBA00022448"/>
    </source>
</evidence>
<organism evidence="14 15">
    <name type="scientific">Chitiniphilus purpureus</name>
    <dbReference type="NCBI Taxonomy" id="2981137"/>
    <lineage>
        <taxon>Bacteria</taxon>
        <taxon>Pseudomonadati</taxon>
        <taxon>Pseudomonadota</taxon>
        <taxon>Betaproteobacteria</taxon>
        <taxon>Neisseriales</taxon>
        <taxon>Chitinibacteraceae</taxon>
        <taxon>Chitiniphilus</taxon>
    </lineage>
</organism>
<dbReference type="Gene3D" id="1.20.120.350">
    <property type="entry name" value="Voltage-gated potassium channels. Chain C"/>
    <property type="match status" value="1"/>
</dbReference>
<dbReference type="Pfam" id="PF00520">
    <property type="entry name" value="Ion_trans"/>
    <property type="match status" value="1"/>
</dbReference>
<feature type="transmembrane region" description="Helical" evidence="12">
    <location>
        <begin position="142"/>
        <end position="163"/>
    </location>
</feature>
<keyword evidence="3" id="KW-0633">Potassium transport</keyword>
<keyword evidence="8 12" id="KW-1133">Transmembrane helix</keyword>
<evidence type="ECO:0000256" key="9">
    <source>
        <dbReference type="ARBA" id="ARBA00023065"/>
    </source>
</evidence>
<evidence type="ECO:0000256" key="10">
    <source>
        <dbReference type="ARBA" id="ARBA00023136"/>
    </source>
</evidence>
<accession>A0ABY6DHG6</accession>
<comment type="subcellular location">
    <subcellularLocation>
        <location evidence="1">Membrane</location>
        <topology evidence="1">Multi-pass membrane protein</topology>
    </subcellularLocation>
</comment>
<keyword evidence="2" id="KW-0813">Transport</keyword>
<evidence type="ECO:0000256" key="11">
    <source>
        <dbReference type="ARBA" id="ARBA00023303"/>
    </source>
</evidence>
<evidence type="ECO:0000256" key="3">
    <source>
        <dbReference type="ARBA" id="ARBA00022538"/>
    </source>
</evidence>
<sequence length="273" mass="30055">MMRAAAGGASGLPPRRRLRLLRRIERGLDLPMAALGLLWLCLLVTELVWGLGRLGTWATRVIWGVFVFDFLLRLLLAPRRLRYLRRNLLTAVTLLLPALRVLRVARGLRVLGQLRGLRLLRVLSSVNRGMAALGTAMRRRGFGYVLAITAMVAAAGAAGIYAFEKGASPQAPDSYWSALWWTAMLLTTMGSEYWPSTTEGRLLCLLLALYAFAVFGYVTGVLTTFFIGRDVQDEESGLAGQQALKALTEEMRALRAEVAQLREARPADGGAPR</sequence>
<keyword evidence="4 12" id="KW-0812">Transmembrane</keyword>
<dbReference type="Proteomes" id="UP001061302">
    <property type="component" value="Chromosome"/>
</dbReference>
<reference evidence="14" key="1">
    <citation type="submission" date="2022-10" db="EMBL/GenBank/DDBJ databases">
        <title>Chitiniphilus purpureus sp. nov., a novel chitin-degrading bacterium isolated from crawfish pond sediment.</title>
        <authorList>
            <person name="Li K."/>
        </authorList>
    </citation>
    <scope>NUCLEOTIDE SEQUENCE</scope>
    <source>
        <strain evidence="14">CD1</strain>
    </source>
</reference>
<evidence type="ECO:0000256" key="6">
    <source>
        <dbReference type="ARBA" id="ARBA00022882"/>
    </source>
</evidence>
<evidence type="ECO:0000256" key="1">
    <source>
        <dbReference type="ARBA" id="ARBA00004141"/>
    </source>
</evidence>
<dbReference type="Gene3D" id="1.20.5.110">
    <property type="match status" value="1"/>
</dbReference>
<dbReference type="SUPFAM" id="SSF81324">
    <property type="entry name" value="Voltage-gated potassium channels"/>
    <property type="match status" value="1"/>
</dbReference>
<keyword evidence="7" id="KW-0630">Potassium</keyword>
<evidence type="ECO:0000256" key="5">
    <source>
        <dbReference type="ARBA" id="ARBA00022826"/>
    </source>
</evidence>
<keyword evidence="9" id="KW-0406">Ion transport</keyword>
<dbReference type="RefSeq" id="WP_263122882.1">
    <property type="nucleotide sequence ID" value="NZ_CP106753.1"/>
</dbReference>
<keyword evidence="5" id="KW-0631">Potassium channel</keyword>
<evidence type="ECO:0000256" key="8">
    <source>
        <dbReference type="ARBA" id="ARBA00022989"/>
    </source>
</evidence>
<dbReference type="PANTHER" id="PTHR11537">
    <property type="entry name" value="VOLTAGE-GATED POTASSIUM CHANNEL"/>
    <property type="match status" value="1"/>
</dbReference>
<feature type="transmembrane region" description="Helical" evidence="12">
    <location>
        <begin position="175"/>
        <end position="195"/>
    </location>
</feature>
<dbReference type="Gene3D" id="1.10.287.70">
    <property type="match status" value="1"/>
</dbReference>
<keyword evidence="11" id="KW-0407">Ion channel</keyword>
<dbReference type="EMBL" id="CP106753">
    <property type="protein sequence ID" value="UXY13668.1"/>
    <property type="molecule type" value="Genomic_DNA"/>
</dbReference>
<evidence type="ECO:0000256" key="4">
    <source>
        <dbReference type="ARBA" id="ARBA00022692"/>
    </source>
</evidence>
<evidence type="ECO:0000313" key="14">
    <source>
        <dbReference type="EMBL" id="UXY13668.1"/>
    </source>
</evidence>
<dbReference type="InterPro" id="IPR005821">
    <property type="entry name" value="Ion_trans_dom"/>
</dbReference>
<protein>
    <submittedName>
        <fullName evidence="14">Ion transporter</fullName>
    </submittedName>
</protein>
<feature type="transmembrane region" description="Helical" evidence="12">
    <location>
        <begin position="27"/>
        <end position="51"/>
    </location>
</feature>
<feature type="domain" description="Ion transport" evidence="13">
    <location>
        <begin position="58"/>
        <end position="224"/>
    </location>
</feature>
<evidence type="ECO:0000259" key="13">
    <source>
        <dbReference type="Pfam" id="PF00520"/>
    </source>
</evidence>